<proteinExistence type="predicted"/>
<accession>A0ABU4PN88</accession>
<dbReference type="PROSITE" id="PS51257">
    <property type="entry name" value="PROKAR_LIPOPROTEIN"/>
    <property type="match status" value="1"/>
</dbReference>
<dbReference type="EMBL" id="JAWXXV010000001">
    <property type="protein sequence ID" value="MDX5984597.1"/>
    <property type="molecule type" value="Genomic_DNA"/>
</dbReference>
<sequence length="137" mass="14461">MKMWRSLGFGLALAVGACSTGKDVPAAEASVKAFHDRLGAGRIDAIVASSGPELSAPETKPRFTQLLAVVVKKLGQPKAAKQVGWNDQVTTGGHFITLNYASDYARGKAAETFAFRVVDGKPVLIGYNINSDALILN</sequence>
<evidence type="ECO:0000313" key="1">
    <source>
        <dbReference type="EMBL" id="MDX5984597.1"/>
    </source>
</evidence>
<evidence type="ECO:0000313" key="2">
    <source>
        <dbReference type="Proteomes" id="UP001279660"/>
    </source>
</evidence>
<comment type="caution">
    <text evidence="1">The sequence shown here is derived from an EMBL/GenBank/DDBJ whole genome shotgun (WGS) entry which is preliminary data.</text>
</comment>
<evidence type="ECO:0008006" key="3">
    <source>
        <dbReference type="Google" id="ProtNLM"/>
    </source>
</evidence>
<organism evidence="1 2">
    <name type="scientific">Sphingomonas echinoides</name>
    <dbReference type="NCBI Taxonomy" id="59803"/>
    <lineage>
        <taxon>Bacteria</taxon>
        <taxon>Pseudomonadati</taxon>
        <taxon>Pseudomonadota</taxon>
        <taxon>Alphaproteobacteria</taxon>
        <taxon>Sphingomonadales</taxon>
        <taxon>Sphingomonadaceae</taxon>
        <taxon>Sphingomonas</taxon>
    </lineage>
</organism>
<keyword evidence="2" id="KW-1185">Reference proteome</keyword>
<name>A0ABU4PN88_9SPHN</name>
<reference evidence="1 2" key="1">
    <citation type="submission" date="2023-11" db="EMBL/GenBank/DDBJ databases">
        <title>MicrobeMod: A computational toolkit for identifying prokaryotic methylation and restriction-modification with nanopore sequencing.</title>
        <authorList>
            <person name="Crits-Christoph A."/>
            <person name="Kang S.C."/>
            <person name="Lee H."/>
            <person name="Ostrov N."/>
        </authorList>
    </citation>
    <scope>NUCLEOTIDE SEQUENCE [LARGE SCALE GENOMIC DNA]</scope>
    <source>
        <strain evidence="1 2">ATCC 14820</strain>
    </source>
</reference>
<dbReference type="Proteomes" id="UP001279660">
    <property type="component" value="Unassembled WGS sequence"/>
</dbReference>
<protein>
    <recommendedName>
        <fullName evidence="3">DUF4019 domain-containing protein</fullName>
    </recommendedName>
</protein>
<gene>
    <name evidence="1" type="ORF">SIL82_10010</name>
</gene>
<dbReference type="RefSeq" id="WP_010403100.1">
    <property type="nucleotide sequence ID" value="NZ_JAWXXV010000001.1"/>
</dbReference>